<keyword evidence="2" id="KW-1185">Reference proteome</keyword>
<name>A0ABR8GT43_9CYAN</name>
<dbReference type="RefSeq" id="WP_029633285.1">
    <property type="nucleotide sequence ID" value="NZ_JACJTA010000034.1"/>
</dbReference>
<proteinExistence type="predicted"/>
<dbReference type="InterPro" id="IPR025478">
    <property type="entry name" value="COP23"/>
</dbReference>
<evidence type="ECO:0000313" key="1">
    <source>
        <dbReference type="EMBL" id="MBD2606096.1"/>
    </source>
</evidence>
<dbReference type="EMBL" id="JACJTA010000034">
    <property type="protein sequence ID" value="MBD2606096.1"/>
    <property type="molecule type" value="Genomic_DNA"/>
</dbReference>
<dbReference type="Proteomes" id="UP000660380">
    <property type="component" value="Unassembled WGS sequence"/>
</dbReference>
<comment type="caution">
    <text evidence="1">The sequence shown here is derived from an EMBL/GenBank/DDBJ whole genome shotgun (WGS) entry which is preliminary data.</text>
</comment>
<evidence type="ECO:0000313" key="2">
    <source>
        <dbReference type="Proteomes" id="UP000660380"/>
    </source>
</evidence>
<protein>
    <submittedName>
        <fullName evidence="1">Uncharacterized protein</fullName>
    </submittedName>
</protein>
<organism evidence="1 2">
    <name type="scientific">Scytonema hofmannii FACHB-248</name>
    <dbReference type="NCBI Taxonomy" id="1842502"/>
    <lineage>
        <taxon>Bacteria</taxon>
        <taxon>Bacillati</taxon>
        <taxon>Cyanobacteriota</taxon>
        <taxon>Cyanophyceae</taxon>
        <taxon>Nostocales</taxon>
        <taxon>Scytonemataceae</taxon>
        <taxon>Scytonema</taxon>
    </lineage>
</organism>
<dbReference type="Pfam" id="PF14218">
    <property type="entry name" value="COP23"/>
    <property type="match status" value="1"/>
</dbReference>
<reference evidence="1 2" key="1">
    <citation type="journal article" date="2020" name="ISME J.">
        <title>Comparative genomics reveals insights into cyanobacterial evolution and habitat adaptation.</title>
        <authorList>
            <person name="Chen M.Y."/>
            <person name="Teng W.K."/>
            <person name="Zhao L."/>
            <person name="Hu C.X."/>
            <person name="Zhou Y.K."/>
            <person name="Han B.P."/>
            <person name="Song L.R."/>
            <person name="Shu W.S."/>
        </authorList>
    </citation>
    <scope>NUCLEOTIDE SEQUENCE [LARGE SCALE GENOMIC DNA]</scope>
    <source>
        <strain evidence="1 2">FACHB-248</strain>
    </source>
</reference>
<accession>A0ABR8GT43</accession>
<gene>
    <name evidence="1" type="ORF">H6G81_16580</name>
</gene>
<sequence length="193" mass="21110">MKIKIYSHVLTGFARVFGIAALTSLATGAMNLPSYAEGTTFYCGKSNSVPTTFVRTQDGKNLPIIRWITTSLGSKELTPVERCKQVSRRFQTTYDNRTLRYIKAGTLNGLPVVCAAAEKNAACTDRTLLFTLKRGSDPNATARQLFDRRALAAGNATNQLGGNTSNDPVNIDVEAYLYFTSSQPSTDTKHLKM</sequence>